<comment type="caution">
    <text evidence="2">The sequence shown here is derived from an EMBL/GenBank/DDBJ whole genome shotgun (WGS) entry which is preliminary data.</text>
</comment>
<name>A0AAW2JA26_9LAMI</name>
<reference evidence="2" key="1">
    <citation type="submission" date="2020-06" db="EMBL/GenBank/DDBJ databases">
        <authorList>
            <person name="Li T."/>
            <person name="Hu X."/>
            <person name="Zhang T."/>
            <person name="Song X."/>
            <person name="Zhang H."/>
            <person name="Dai N."/>
            <person name="Sheng W."/>
            <person name="Hou X."/>
            <person name="Wei L."/>
        </authorList>
    </citation>
    <scope>NUCLEOTIDE SEQUENCE</scope>
    <source>
        <strain evidence="2">G01</strain>
        <tissue evidence="2">Leaf</tissue>
    </source>
</reference>
<organism evidence="2">
    <name type="scientific">Sesamum angustifolium</name>
    <dbReference type="NCBI Taxonomy" id="2727405"/>
    <lineage>
        <taxon>Eukaryota</taxon>
        <taxon>Viridiplantae</taxon>
        <taxon>Streptophyta</taxon>
        <taxon>Embryophyta</taxon>
        <taxon>Tracheophyta</taxon>
        <taxon>Spermatophyta</taxon>
        <taxon>Magnoliopsida</taxon>
        <taxon>eudicotyledons</taxon>
        <taxon>Gunneridae</taxon>
        <taxon>Pentapetalae</taxon>
        <taxon>asterids</taxon>
        <taxon>lamiids</taxon>
        <taxon>Lamiales</taxon>
        <taxon>Pedaliaceae</taxon>
        <taxon>Sesamum</taxon>
    </lineage>
</organism>
<gene>
    <name evidence="2" type="ORF">Sangu_2573100</name>
</gene>
<evidence type="ECO:0000256" key="1">
    <source>
        <dbReference type="SAM" id="MobiDB-lite"/>
    </source>
</evidence>
<sequence length="66" mass="6607">MDGRVVVGGTAKVTEALEQRGGANKGRDRGTVASGEAPEREQMCRSGARCGGARSVWGGGGTDEGG</sequence>
<feature type="region of interest" description="Disordered" evidence="1">
    <location>
        <begin position="1"/>
        <end position="66"/>
    </location>
</feature>
<dbReference type="EMBL" id="JACGWK010001353">
    <property type="protein sequence ID" value="KAL0290455.1"/>
    <property type="molecule type" value="Genomic_DNA"/>
</dbReference>
<feature type="compositionally biased region" description="Gly residues" evidence="1">
    <location>
        <begin position="57"/>
        <end position="66"/>
    </location>
</feature>
<accession>A0AAW2JA26</accession>
<dbReference type="AlphaFoldDB" id="A0AAW2JA26"/>
<protein>
    <submittedName>
        <fullName evidence="2">Uncharacterized protein</fullName>
    </submittedName>
</protein>
<evidence type="ECO:0000313" key="2">
    <source>
        <dbReference type="EMBL" id="KAL0290455.1"/>
    </source>
</evidence>
<proteinExistence type="predicted"/>
<reference evidence="2" key="2">
    <citation type="journal article" date="2024" name="Plant">
        <title>Genomic evolution and insights into agronomic trait innovations of Sesamum species.</title>
        <authorList>
            <person name="Miao H."/>
            <person name="Wang L."/>
            <person name="Qu L."/>
            <person name="Liu H."/>
            <person name="Sun Y."/>
            <person name="Le M."/>
            <person name="Wang Q."/>
            <person name="Wei S."/>
            <person name="Zheng Y."/>
            <person name="Lin W."/>
            <person name="Duan Y."/>
            <person name="Cao H."/>
            <person name="Xiong S."/>
            <person name="Wang X."/>
            <person name="Wei L."/>
            <person name="Li C."/>
            <person name="Ma Q."/>
            <person name="Ju M."/>
            <person name="Zhao R."/>
            <person name="Li G."/>
            <person name="Mu C."/>
            <person name="Tian Q."/>
            <person name="Mei H."/>
            <person name="Zhang T."/>
            <person name="Gao T."/>
            <person name="Zhang H."/>
        </authorList>
    </citation>
    <scope>NUCLEOTIDE SEQUENCE</scope>
    <source>
        <strain evidence="2">G01</strain>
    </source>
</reference>